<reference evidence="4" key="1">
    <citation type="journal article" date="2021" name="Nat. Commun.">
        <title>Genomic analyses provide insights into spinach domestication and the genetic basis of agronomic traits.</title>
        <authorList>
            <person name="Cai X."/>
            <person name="Sun X."/>
            <person name="Xu C."/>
            <person name="Sun H."/>
            <person name="Wang X."/>
            <person name="Ge C."/>
            <person name="Zhang Z."/>
            <person name="Wang Q."/>
            <person name="Fei Z."/>
            <person name="Jiao C."/>
            <person name="Wang Q."/>
        </authorList>
    </citation>
    <scope>NUCLEOTIDE SEQUENCE [LARGE SCALE GENOMIC DNA]</scope>
    <source>
        <strain evidence="4">cv. Varoflay</strain>
    </source>
</reference>
<evidence type="ECO:0000259" key="3">
    <source>
        <dbReference type="PROSITE" id="PS51083"/>
    </source>
</evidence>
<dbReference type="GeneID" id="110796425"/>
<dbReference type="PANTHER" id="PTHR15555">
    <property type="entry name" value="ZINC FINGER HIT DOMAIN CONTAINING PROTEIN 2 PROTEIN FON -RELATED"/>
    <property type="match status" value="1"/>
</dbReference>
<dbReference type="Gene3D" id="3.30.60.190">
    <property type="match status" value="1"/>
</dbReference>
<keyword evidence="4" id="KW-1185">Reference proteome</keyword>
<reference evidence="5" key="2">
    <citation type="submission" date="2025-08" db="UniProtKB">
        <authorList>
            <consortium name="RefSeq"/>
        </authorList>
    </citation>
    <scope>IDENTIFICATION</scope>
    <source>
        <tissue evidence="5">Leaf</tissue>
    </source>
</reference>
<keyword evidence="1" id="KW-0862">Zinc</keyword>
<dbReference type="GO" id="GO:0008270">
    <property type="term" value="F:zinc ion binding"/>
    <property type="evidence" value="ECO:0007669"/>
    <property type="project" value="UniProtKB-UniRule"/>
</dbReference>
<feature type="region of interest" description="Disordered" evidence="2">
    <location>
        <begin position="387"/>
        <end position="409"/>
    </location>
</feature>
<evidence type="ECO:0000256" key="1">
    <source>
        <dbReference type="PROSITE-ProRule" id="PRU00453"/>
    </source>
</evidence>
<keyword evidence="1" id="KW-0479">Metal-binding</keyword>
<feature type="domain" description="HIT-type" evidence="3">
    <location>
        <begin position="28"/>
        <end position="60"/>
    </location>
</feature>
<organism evidence="4 5">
    <name type="scientific">Spinacia oleracea</name>
    <name type="common">Spinach</name>
    <dbReference type="NCBI Taxonomy" id="3562"/>
    <lineage>
        <taxon>Eukaryota</taxon>
        <taxon>Viridiplantae</taxon>
        <taxon>Streptophyta</taxon>
        <taxon>Embryophyta</taxon>
        <taxon>Tracheophyta</taxon>
        <taxon>Spermatophyta</taxon>
        <taxon>Magnoliopsida</taxon>
        <taxon>eudicotyledons</taxon>
        <taxon>Gunneridae</taxon>
        <taxon>Pentapetalae</taxon>
        <taxon>Caryophyllales</taxon>
        <taxon>Chenopodiaceae</taxon>
        <taxon>Chenopodioideae</taxon>
        <taxon>Anserineae</taxon>
        <taxon>Spinacia</taxon>
    </lineage>
</organism>
<keyword evidence="1" id="KW-0863">Zinc-finger</keyword>
<sequence length="409" mass="46013">MEETIAISETDNSSQSSQFNSATSRVICRVCQKQFSQYTCPRCNTRYCSLHCYKTHSLRCTESFMRENVVDGMRQLRPDDESKKKMLEILKRYHAEDEEDDMDEDEATLSEETIETVLSGGEINYDDLTAEEKKLFQRAIATGELSKMIEPWEPWWLKPSARTISLSHNGTQLIQPLTSGEEASGSNSDEKNLESEIPPGPETPLPPLKKLTSAEPSPLLAFHLVDILYSYCFTLRLYNGDWSSDAIGASTVVTTVSSVLGQSGQPESMLETVSYCLEQTCSPAFRHMGGLQFGFGVIDDVVSLISLGRAGLVCGLCDLQRMIEAGEMELKTEKSRKGTRLEVKSRLKSAGRKIYFLLCWVNEQDEEVWSSLSVVVQAEKASQLEYKGNERRRSEKKTNDENRALIEEV</sequence>
<name>A0A9R0IZL9_SPIOL</name>
<proteinExistence type="predicted"/>
<dbReference type="InterPro" id="IPR007529">
    <property type="entry name" value="Znf_HIT"/>
</dbReference>
<dbReference type="OrthoDB" id="18412at2759"/>
<protein>
    <submittedName>
        <fullName evidence="5">Uncharacterized protein isoform X1</fullName>
    </submittedName>
</protein>
<dbReference type="InterPro" id="IPR039646">
    <property type="entry name" value="ZNHIT2"/>
</dbReference>
<dbReference type="KEGG" id="soe:110796425"/>
<dbReference type="CDD" id="cd23024">
    <property type="entry name" value="zf-HIT_ZNHIT2-3"/>
    <property type="match status" value="1"/>
</dbReference>
<evidence type="ECO:0000256" key="2">
    <source>
        <dbReference type="SAM" id="MobiDB-lite"/>
    </source>
</evidence>
<feature type="compositionally biased region" description="Pro residues" evidence="2">
    <location>
        <begin position="198"/>
        <end position="207"/>
    </location>
</feature>
<accession>A0A9R0IZL9</accession>
<feature type="region of interest" description="Disordered" evidence="2">
    <location>
        <begin position="176"/>
        <end position="210"/>
    </location>
</feature>
<dbReference type="PANTHER" id="PTHR15555:SF0">
    <property type="entry name" value="ZINC FINGER HIT DOMAIN-CONTAINING PROTEIN 2"/>
    <property type="match status" value="1"/>
</dbReference>
<dbReference type="SUPFAM" id="SSF144232">
    <property type="entry name" value="HIT/MYND zinc finger-like"/>
    <property type="match status" value="1"/>
</dbReference>
<dbReference type="PROSITE" id="PS51083">
    <property type="entry name" value="ZF_HIT"/>
    <property type="match status" value="1"/>
</dbReference>
<evidence type="ECO:0000313" key="5">
    <source>
        <dbReference type="RefSeq" id="XP_021857179.1"/>
    </source>
</evidence>
<dbReference type="Proteomes" id="UP000813463">
    <property type="component" value="Chromosome 6"/>
</dbReference>
<evidence type="ECO:0000313" key="4">
    <source>
        <dbReference type="Proteomes" id="UP000813463"/>
    </source>
</evidence>
<dbReference type="Pfam" id="PF04438">
    <property type="entry name" value="zf-HIT"/>
    <property type="match status" value="1"/>
</dbReference>
<gene>
    <name evidence="5" type="primary">LOC110796425</name>
</gene>
<dbReference type="AlphaFoldDB" id="A0A9R0IZL9"/>
<dbReference type="RefSeq" id="XP_021857179.1">
    <property type="nucleotide sequence ID" value="XM_022001487.2"/>
</dbReference>